<dbReference type="InterPro" id="IPR000182">
    <property type="entry name" value="GNAT_dom"/>
</dbReference>
<organism evidence="2 3">
    <name type="scientific">Paenibacillus puldeungensis</name>
    <dbReference type="NCBI Taxonomy" id="696536"/>
    <lineage>
        <taxon>Bacteria</taxon>
        <taxon>Bacillati</taxon>
        <taxon>Bacillota</taxon>
        <taxon>Bacilli</taxon>
        <taxon>Bacillales</taxon>
        <taxon>Paenibacillaceae</taxon>
        <taxon>Paenibacillus</taxon>
    </lineage>
</organism>
<dbReference type="RefSeq" id="WP_379317855.1">
    <property type="nucleotide sequence ID" value="NZ_JBHTLM010000003.1"/>
</dbReference>
<dbReference type="Proteomes" id="UP001597262">
    <property type="component" value="Unassembled WGS sequence"/>
</dbReference>
<keyword evidence="2" id="KW-0012">Acyltransferase</keyword>
<dbReference type="EC" id="2.3.1.-" evidence="2"/>
<evidence type="ECO:0000259" key="1">
    <source>
        <dbReference type="Pfam" id="PF00583"/>
    </source>
</evidence>
<proteinExistence type="predicted"/>
<dbReference type="SUPFAM" id="SSF55729">
    <property type="entry name" value="Acyl-CoA N-acyltransferases (Nat)"/>
    <property type="match status" value="1"/>
</dbReference>
<sequence length="45" mass="4959">MHEIIKQAESDGHRSLSLSVDPQNTSVVKLYQKLGFVNWGISGTS</sequence>
<dbReference type="EMBL" id="JBHTLM010000003">
    <property type="protein sequence ID" value="MFD1175977.1"/>
    <property type="molecule type" value="Genomic_DNA"/>
</dbReference>
<gene>
    <name evidence="2" type="ORF">ACFQ3W_06600</name>
</gene>
<comment type="caution">
    <text evidence="2">The sequence shown here is derived from an EMBL/GenBank/DDBJ whole genome shotgun (WGS) entry which is preliminary data.</text>
</comment>
<dbReference type="Gene3D" id="3.40.630.30">
    <property type="match status" value="1"/>
</dbReference>
<name>A0ABW3RUQ1_9BACL</name>
<reference evidence="3" key="1">
    <citation type="journal article" date="2019" name="Int. J. Syst. Evol. Microbiol.">
        <title>The Global Catalogue of Microorganisms (GCM) 10K type strain sequencing project: providing services to taxonomists for standard genome sequencing and annotation.</title>
        <authorList>
            <consortium name="The Broad Institute Genomics Platform"/>
            <consortium name="The Broad Institute Genome Sequencing Center for Infectious Disease"/>
            <person name="Wu L."/>
            <person name="Ma J."/>
        </authorList>
    </citation>
    <scope>NUCLEOTIDE SEQUENCE [LARGE SCALE GENOMIC DNA]</scope>
    <source>
        <strain evidence="3">CCUG 59189</strain>
    </source>
</reference>
<evidence type="ECO:0000313" key="2">
    <source>
        <dbReference type="EMBL" id="MFD1175977.1"/>
    </source>
</evidence>
<feature type="domain" description="N-acetyltransferase" evidence="1">
    <location>
        <begin position="1"/>
        <end position="36"/>
    </location>
</feature>
<evidence type="ECO:0000313" key="3">
    <source>
        <dbReference type="Proteomes" id="UP001597262"/>
    </source>
</evidence>
<dbReference type="GO" id="GO:0016746">
    <property type="term" value="F:acyltransferase activity"/>
    <property type="evidence" value="ECO:0007669"/>
    <property type="project" value="UniProtKB-KW"/>
</dbReference>
<keyword evidence="2" id="KW-0808">Transferase</keyword>
<protein>
    <submittedName>
        <fullName evidence="2">GNAT family N-acetyltransferase</fullName>
        <ecNumber evidence="2">2.3.1.-</ecNumber>
    </submittedName>
</protein>
<dbReference type="Pfam" id="PF00583">
    <property type="entry name" value="Acetyltransf_1"/>
    <property type="match status" value="1"/>
</dbReference>
<dbReference type="InterPro" id="IPR016181">
    <property type="entry name" value="Acyl_CoA_acyltransferase"/>
</dbReference>
<accession>A0ABW3RUQ1</accession>
<keyword evidence="3" id="KW-1185">Reference proteome</keyword>